<name>A0A1N7LS89_9PROT</name>
<dbReference type="RefSeq" id="WP_076400237.1">
    <property type="nucleotide sequence ID" value="NZ_FTOA01000003.1"/>
</dbReference>
<evidence type="ECO:0000313" key="1">
    <source>
        <dbReference type="EMBL" id="SIS76551.1"/>
    </source>
</evidence>
<dbReference type="AlphaFoldDB" id="A0A1N7LS89"/>
<dbReference type="Proteomes" id="UP000185678">
    <property type="component" value="Unassembled WGS sequence"/>
</dbReference>
<evidence type="ECO:0000313" key="2">
    <source>
        <dbReference type="Proteomes" id="UP000185678"/>
    </source>
</evidence>
<proteinExistence type="predicted"/>
<protein>
    <submittedName>
        <fullName evidence="1">Uncharacterized protein</fullName>
    </submittedName>
</protein>
<gene>
    <name evidence="1" type="ORF">SAMN05421779_103518</name>
</gene>
<organism evidence="1 2">
    <name type="scientific">Insolitispirillum peregrinum</name>
    <dbReference type="NCBI Taxonomy" id="80876"/>
    <lineage>
        <taxon>Bacteria</taxon>
        <taxon>Pseudomonadati</taxon>
        <taxon>Pseudomonadota</taxon>
        <taxon>Alphaproteobacteria</taxon>
        <taxon>Rhodospirillales</taxon>
        <taxon>Novispirillaceae</taxon>
        <taxon>Insolitispirillum</taxon>
    </lineage>
</organism>
<sequence length="148" mass="15222">MITPADLKRAYTLHPSVPDDMLAVHIAAADLSVRTDVGVDGAGAVIAAAALSGAAADMVCEQWDQAVCQRACALVLPHLNLISGKQGRSAGLRSMQQSDGPDYLTPQQVAALVSTLNDSAARLVADIQSRLPGNRSSVAASGLFMAAI</sequence>
<accession>A0A1N7LS89</accession>
<keyword evidence="2" id="KW-1185">Reference proteome</keyword>
<reference evidence="1 2" key="1">
    <citation type="submission" date="2017-01" db="EMBL/GenBank/DDBJ databases">
        <authorList>
            <person name="Mah S.A."/>
            <person name="Swanson W.J."/>
            <person name="Moy G.W."/>
            <person name="Vacquier V.D."/>
        </authorList>
    </citation>
    <scope>NUCLEOTIDE SEQUENCE [LARGE SCALE GENOMIC DNA]</scope>
    <source>
        <strain evidence="1 2">DSM 11589</strain>
    </source>
</reference>
<dbReference type="STRING" id="80876.SAMN05421779_103518"/>
<dbReference type="EMBL" id="FTOA01000003">
    <property type="protein sequence ID" value="SIS76551.1"/>
    <property type="molecule type" value="Genomic_DNA"/>
</dbReference>